<name>A0A7S8IGC2_9CHLR</name>
<organism evidence="5 6">
    <name type="scientific">Phototrophicus methaneseepsis</name>
    <dbReference type="NCBI Taxonomy" id="2710758"/>
    <lineage>
        <taxon>Bacteria</taxon>
        <taxon>Bacillati</taxon>
        <taxon>Chloroflexota</taxon>
        <taxon>Candidatus Thermofontia</taxon>
        <taxon>Phototrophicales</taxon>
        <taxon>Phototrophicaceae</taxon>
        <taxon>Phototrophicus</taxon>
    </lineage>
</organism>
<feature type="repeat" description="TPR" evidence="3">
    <location>
        <begin position="79"/>
        <end position="112"/>
    </location>
</feature>
<dbReference type="InterPro" id="IPR011990">
    <property type="entry name" value="TPR-like_helical_dom_sf"/>
</dbReference>
<evidence type="ECO:0000313" key="5">
    <source>
        <dbReference type="EMBL" id="QPC84586.1"/>
    </source>
</evidence>
<feature type="repeat" description="TPR" evidence="3">
    <location>
        <begin position="113"/>
        <end position="146"/>
    </location>
</feature>
<dbReference type="PROSITE" id="PS50005">
    <property type="entry name" value="TPR"/>
    <property type="match status" value="2"/>
</dbReference>
<dbReference type="SUPFAM" id="SSF48452">
    <property type="entry name" value="TPR-like"/>
    <property type="match status" value="1"/>
</dbReference>
<protein>
    <submittedName>
        <fullName evidence="5">Tetratricopeptide repeat protein</fullName>
    </submittedName>
</protein>
<dbReference type="AlphaFoldDB" id="A0A7S8IGC2"/>
<evidence type="ECO:0000256" key="1">
    <source>
        <dbReference type="ARBA" id="ARBA00022737"/>
    </source>
</evidence>
<dbReference type="Pfam" id="PF13414">
    <property type="entry name" value="TPR_11"/>
    <property type="match status" value="1"/>
</dbReference>
<gene>
    <name evidence="5" type="ORF">G4Y79_09475</name>
</gene>
<dbReference type="InterPro" id="IPR050498">
    <property type="entry name" value="Ycf3"/>
</dbReference>
<dbReference type="Proteomes" id="UP000594468">
    <property type="component" value="Chromosome"/>
</dbReference>
<dbReference type="Gene3D" id="1.25.40.10">
    <property type="entry name" value="Tetratricopeptide repeat domain"/>
    <property type="match status" value="1"/>
</dbReference>
<dbReference type="PROSITE" id="PS50293">
    <property type="entry name" value="TPR_REGION"/>
    <property type="match status" value="1"/>
</dbReference>
<dbReference type="EMBL" id="CP062983">
    <property type="protein sequence ID" value="QPC84586.1"/>
    <property type="molecule type" value="Genomic_DNA"/>
</dbReference>
<evidence type="ECO:0000313" key="6">
    <source>
        <dbReference type="Proteomes" id="UP000594468"/>
    </source>
</evidence>
<dbReference type="SMART" id="SM00028">
    <property type="entry name" value="TPR"/>
    <property type="match status" value="3"/>
</dbReference>
<reference evidence="5 6" key="1">
    <citation type="submission" date="2020-02" db="EMBL/GenBank/DDBJ databases">
        <authorList>
            <person name="Zheng R.K."/>
            <person name="Sun C.M."/>
        </authorList>
    </citation>
    <scope>NUCLEOTIDE SEQUENCE [LARGE SCALE GENOMIC DNA]</scope>
    <source>
        <strain evidence="6">rifampicinis</strain>
    </source>
</reference>
<evidence type="ECO:0000256" key="4">
    <source>
        <dbReference type="SAM" id="SignalP"/>
    </source>
</evidence>
<dbReference type="InterPro" id="IPR019734">
    <property type="entry name" value="TPR_rpt"/>
</dbReference>
<feature type="chain" id="PRO_5032562909" evidence="4">
    <location>
        <begin position="22"/>
        <end position="271"/>
    </location>
</feature>
<dbReference type="PANTHER" id="PTHR44858:SF1">
    <property type="entry name" value="UDP-N-ACETYLGLUCOSAMINE--PEPTIDE N-ACETYLGLUCOSAMINYLTRANSFERASE SPINDLY-RELATED"/>
    <property type="match status" value="1"/>
</dbReference>
<keyword evidence="4" id="KW-0732">Signal</keyword>
<keyword evidence="1" id="KW-0677">Repeat</keyword>
<dbReference type="PANTHER" id="PTHR44858">
    <property type="entry name" value="TETRATRICOPEPTIDE REPEAT PROTEIN 6"/>
    <property type="match status" value="1"/>
</dbReference>
<sequence length="271" mass="30132">MIRRFIPILLIIAMLAVPSMAQEATPQPPPECPTLQGQPTDMRVSYYMGEGMGYYQSGALSQARHSFDCIAMVIDTDYVPAFMMRGAILTQLRLYEEAVQDYTRAIQLDSSLAEAYNNRGVLYMALAQFNRAESDFQQAVEIDASFIEAYNNQAIMSALNDDLDTAITILETALSQTNAASILISLEDPERPENAAFPEFDPIIARPFALLGIMNSLKALENYDDYITLTRGGADGRITSAAGTLESQFTFELRLDDGSWLLRADYNPFNQ</sequence>
<feature type="signal peptide" evidence="4">
    <location>
        <begin position="1"/>
        <end position="21"/>
    </location>
</feature>
<dbReference type="RefSeq" id="WP_195172649.1">
    <property type="nucleotide sequence ID" value="NZ_CP062983.1"/>
</dbReference>
<evidence type="ECO:0000256" key="3">
    <source>
        <dbReference type="PROSITE-ProRule" id="PRU00339"/>
    </source>
</evidence>
<keyword evidence="2 3" id="KW-0802">TPR repeat</keyword>
<dbReference type="KEGG" id="pmet:G4Y79_09475"/>
<accession>A0A7S8IGC2</accession>
<proteinExistence type="predicted"/>
<evidence type="ECO:0000256" key="2">
    <source>
        <dbReference type="ARBA" id="ARBA00022803"/>
    </source>
</evidence>
<keyword evidence="6" id="KW-1185">Reference proteome</keyword>